<protein>
    <recommendedName>
        <fullName evidence="4">Tyr recombinase domain-containing protein</fullName>
    </recommendedName>
</protein>
<gene>
    <name evidence="2" type="ORF">HC031_14685</name>
</gene>
<dbReference type="EMBL" id="JAATVY010000009">
    <property type="protein sequence ID" value="NJC70951.1"/>
    <property type="molecule type" value="Genomic_DNA"/>
</dbReference>
<name>A0ABX0XY31_9ACTN</name>
<dbReference type="SUPFAM" id="SSF56349">
    <property type="entry name" value="DNA breaking-rejoining enzymes"/>
    <property type="match status" value="1"/>
</dbReference>
<dbReference type="InterPro" id="IPR013762">
    <property type="entry name" value="Integrase-like_cat_sf"/>
</dbReference>
<sequence length="50" mass="5655">MTLLLDLGVPPHLVQAIARHADVDITLKIYAHTNLDARREGLKRLDDHLD</sequence>
<dbReference type="InterPro" id="IPR011010">
    <property type="entry name" value="DNA_brk_join_enz"/>
</dbReference>
<dbReference type="Proteomes" id="UP000722989">
    <property type="component" value="Unassembled WGS sequence"/>
</dbReference>
<evidence type="ECO:0000256" key="1">
    <source>
        <dbReference type="ARBA" id="ARBA00023172"/>
    </source>
</evidence>
<evidence type="ECO:0008006" key="4">
    <source>
        <dbReference type="Google" id="ProtNLM"/>
    </source>
</evidence>
<accession>A0ABX0XY31</accession>
<dbReference type="Gene3D" id="1.10.443.10">
    <property type="entry name" value="Intergrase catalytic core"/>
    <property type="match status" value="1"/>
</dbReference>
<keyword evidence="1" id="KW-0233">DNA recombination</keyword>
<proteinExistence type="predicted"/>
<evidence type="ECO:0000313" key="3">
    <source>
        <dbReference type="Proteomes" id="UP000722989"/>
    </source>
</evidence>
<evidence type="ECO:0000313" key="2">
    <source>
        <dbReference type="EMBL" id="NJC70951.1"/>
    </source>
</evidence>
<reference evidence="2 3" key="1">
    <citation type="submission" date="2020-03" db="EMBL/GenBank/DDBJ databases">
        <title>WGS of the type strain of Planosporangium spp.</title>
        <authorList>
            <person name="Thawai C."/>
        </authorList>
    </citation>
    <scope>NUCLEOTIDE SEQUENCE [LARGE SCALE GENOMIC DNA]</scope>
    <source>
        <strain evidence="2 3">TBRC 5610</strain>
    </source>
</reference>
<keyword evidence="3" id="KW-1185">Reference proteome</keyword>
<comment type="caution">
    <text evidence="2">The sequence shown here is derived from an EMBL/GenBank/DDBJ whole genome shotgun (WGS) entry which is preliminary data.</text>
</comment>
<organism evidence="2 3">
    <name type="scientific">Planosporangium thailandense</name>
    <dbReference type="NCBI Taxonomy" id="765197"/>
    <lineage>
        <taxon>Bacteria</taxon>
        <taxon>Bacillati</taxon>
        <taxon>Actinomycetota</taxon>
        <taxon>Actinomycetes</taxon>
        <taxon>Micromonosporales</taxon>
        <taxon>Micromonosporaceae</taxon>
        <taxon>Planosporangium</taxon>
    </lineage>
</organism>